<protein>
    <submittedName>
        <fullName evidence="1">Kinase-like domain-containing protein</fullName>
    </submittedName>
</protein>
<sequence length="340" mass="38091">MANEKFPTITDHNQLEIWDAIASKTGARSTKWFYFTADDEAYVGESNKERANLSLADFSAGLERVPDDIIYPTIPAGTHITIAPENMVDGAVFIKRMAFNRVKSCSSKIGLLKEEGLSEVLAIEKVSQMSHPYIVQYHGCRVHRGRITGMVLERLRYSLNDYAHHQEDGGSDSDDDSDDDSDNDDGVPRTKLHQIDKEAFLAGVESAIKFLHSIGLAHNDISPANIMVREADDGSYTPALVDFGSCMPFGMHLYGRGTPGFMDKEDEDLLISRARHDEFALQRLSEWWHKDHRKERLRLLDELSAKWPKANQKQQVTDLEGVENGEGVKGAEGPNPELEC</sequence>
<comment type="caution">
    <text evidence="1">The sequence shown here is derived from an EMBL/GenBank/DDBJ whole genome shotgun (WGS) entry which is preliminary data.</text>
</comment>
<evidence type="ECO:0000313" key="2">
    <source>
        <dbReference type="Proteomes" id="UP000724584"/>
    </source>
</evidence>
<gene>
    <name evidence="1" type="ORF">F5144DRAFT_236477</name>
</gene>
<name>A0ACB7P782_9PEZI</name>
<proteinExistence type="predicted"/>
<organism evidence="1 2">
    <name type="scientific">Chaetomium tenue</name>
    <dbReference type="NCBI Taxonomy" id="1854479"/>
    <lineage>
        <taxon>Eukaryota</taxon>
        <taxon>Fungi</taxon>
        <taxon>Dikarya</taxon>
        <taxon>Ascomycota</taxon>
        <taxon>Pezizomycotina</taxon>
        <taxon>Sordariomycetes</taxon>
        <taxon>Sordariomycetidae</taxon>
        <taxon>Sordariales</taxon>
        <taxon>Chaetomiaceae</taxon>
        <taxon>Chaetomium</taxon>
    </lineage>
</organism>
<evidence type="ECO:0000313" key="1">
    <source>
        <dbReference type="EMBL" id="KAH6631948.1"/>
    </source>
</evidence>
<accession>A0ACB7P782</accession>
<reference evidence="1 2" key="1">
    <citation type="journal article" date="2021" name="Nat. Commun.">
        <title>Genetic determinants of endophytism in the Arabidopsis root mycobiome.</title>
        <authorList>
            <person name="Mesny F."/>
            <person name="Miyauchi S."/>
            <person name="Thiergart T."/>
            <person name="Pickel B."/>
            <person name="Atanasova L."/>
            <person name="Karlsson M."/>
            <person name="Huettel B."/>
            <person name="Barry K.W."/>
            <person name="Haridas S."/>
            <person name="Chen C."/>
            <person name="Bauer D."/>
            <person name="Andreopoulos W."/>
            <person name="Pangilinan J."/>
            <person name="LaButti K."/>
            <person name="Riley R."/>
            <person name="Lipzen A."/>
            <person name="Clum A."/>
            <person name="Drula E."/>
            <person name="Henrissat B."/>
            <person name="Kohler A."/>
            <person name="Grigoriev I.V."/>
            <person name="Martin F.M."/>
            <person name="Hacquard S."/>
        </authorList>
    </citation>
    <scope>NUCLEOTIDE SEQUENCE [LARGE SCALE GENOMIC DNA]</scope>
    <source>
        <strain evidence="1 2">MPI-SDFR-AT-0079</strain>
    </source>
</reference>
<dbReference type="EMBL" id="JAGIZQ010000004">
    <property type="protein sequence ID" value="KAH6631948.1"/>
    <property type="molecule type" value="Genomic_DNA"/>
</dbReference>
<dbReference type="Proteomes" id="UP000724584">
    <property type="component" value="Unassembled WGS sequence"/>
</dbReference>
<keyword evidence="2" id="KW-1185">Reference proteome</keyword>